<evidence type="ECO:0000313" key="2">
    <source>
        <dbReference type="WBParaSite" id="L893_g17348.t1"/>
    </source>
</evidence>
<proteinExistence type="predicted"/>
<dbReference type="AlphaFoldDB" id="A0A1I7YLJ6"/>
<sequence>MSSSLITTALTNPSNSELLSTMAALNDYGIEEVFQQVERCQVQDQFVVVPIELLQELKRRTSQLAHDFYEEDAEYDMTEKVLDSLRQMRKDCEEITSDLQSMTQGIHRSLGKQ</sequence>
<evidence type="ECO:0000313" key="1">
    <source>
        <dbReference type="Proteomes" id="UP000095287"/>
    </source>
</evidence>
<reference evidence="2" key="1">
    <citation type="submission" date="2016-11" db="UniProtKB">
        <authorList>
            <consortium name="WormBaseParasite"/>
        </authorList>
    </citation>
    <scope>IDENTIFICATION</scope>
</reference>
<keyword evidence="1" id="KW-1185">Reference proteome</keyword>
<dbReference type="Proteomes" id="UP000095287">
    <property type="component" value="Unplaced"/>
</dbReference>
<organism evidence="1 2">
    <name type="scientific">Steinernema glaseri</name>
    <dbReference type="NCBI Taxonomy" id="37863"/>
    <lineage>
        <taxon>Eukaryota</taxon>
        <taxon>Metazoa</taxon>
        <taxon>Ecdysozoa</taxon>
        <taxon>Nematoda</taxon>
        <taxon>Chromadorea</taxon>
        <taxon>Rhabditida</taxon>
        <taxon>Tylenchina</taxon>
        <taxon>Panagrolaimomorpha</taxon>
        <taxon>Strongyloidoidea</taxon>
        <taxon>Steinernematidae</taxon>
        <taxon>Steinernema</taxon>
    </lineage>
</organism>
<dbReference type="WBParaSite" id="L893_g17348.t1">
    <property type="protein sequence ID" value="L893_g17348.t1"/>
    <property type="gene ID" value="L893_g17348"/>
</dbReference>
<protein>
    <submittedName>
        <fullName evidence="2">Biogenesis of lysosome-related organelles complex 1 subunit BLS1</fullName>
    </submittedName>
</protein>
<accession>A0A1I7YLJ6</accession>
<name>A0A1I7YLJ6_9BILA</name>